<comment type="caution">
    <text evidence="4">The sequence shown here is derived from an EMBL/GenBank/DDBJ whole genome shotgun (WGS) entry which is preliminary data.</text>
</comment>
<dbReference type="GO" id="GO:0005778">
    <property type="term" value="C:peroxisomal membrane"/>
    <property type="evidence" value="ECO:0007669"/>
    <property type="project" value="UniProtKB-SubCell"/>
</dbReference>
<evidence type="ECO:0000313" key="4">
    <source>
        <dbReference type="EMBL" id="RUS14956.1"/>
    </source>
</evidence>
<gene>
    <name evidence="4" type="ORF">BC938DRAFT_477146</name>
</gene>
<reference evidence="4 5" key="1">
    <citation type="journal article" date="2018" name="New Phytol.">
        <title>Phylogenomics of Endogonaceae and evolution of mycorrhizas within Mucoromycota.</title>
        <authorList>
            <person name="Chang Y."/>
            <person name="Desiro A."/>
            <person name="Na H."/>
            <person name="Sandor L."/>
            <person name="Lipzen A."/>
            <person name="Clum A."/>
            <person name="Barry K."/>
            <person name="Grigoriev I.V."/>
            <person name="Martin F.M."/>
            <person name="Stajich J.E."/>
            <person name="Smith M.E."/>
            <person name="Bonito G."/>
            <person name="Spatafora J.W."/>
        </authorList>
    </citation>
    <scope>NUCLEOTIDE SEQUENCE [LARGE SCALE GENOMIC DNA]</scope>
    <source>
        <strain evidence="4 5">AD002</strain>
    </source>
</reference>
<keyword evidence="2" id="KW-0472">Membrane</keyword>
<dbReference type="PANTHER" id="PTHR13299:SF0">
    <property type="entry name" value="PEROXISOMAL MEMBRANE PROTEIN PEX16"/>
    <property type="match status" value="1"/>
</dbReference>
<dbReference type="PANTHER" id="PTHR13299">
    <property type="entry name" value="PEROXISOMAL MEMBRANE PROTEIN PEX16"/>
    <property type="match status" value="1"/>
</dbReference>
<dbReference type="Proteomes" id="UP000274822">
    <property type="component" value="Unassembled WGS sequence"/>
</dbReference>
<keyword evidence="5" id="KW-1185">Reference proteome</keyword>
<protein>
    <recommendedName>
        <fullName evidence="2">Peroxisomal membrane protein PEX16</fullName>
    </recommendedName>
</protein>
<accession>A0A433PBQ6</accession>
<feature type="transmembrane region" description="Helical" evidence="2">
    <location>
        <begin position="59"/>
        <end position="79"/>
    </location>
</feature>
<keyword evidence="2" id="KW-0812">Transmembrane</keyword>
<dbReference type="GO" id="GO:0007031">
    <property type="term" value="P:peroxisome organization"/>
    <property type="evidence" value="ECO:0007669"/>
    <property type="project" value="UniProtKB-KW"/>
</dbReference>
<comment type="subcellular location">
    <subcellularLocation>
        <location evidence="2">Peroxisome membrane</location>
    </subcellularLocation>
</comment>
<feature type="region of interest" description="Disordered" evidence="3">
    <location>
        <begin position="152"/>
        <end position="172"/>
    </location>
</feature>
<evidence type="ECO:0000313" key="5">
    <source>
        <dbReference type="Proteomes" id="UP000274822"/>
    </source>
</evidence>
<dbReference type="EMBL" id="RBNJ01026353">
    <property type="protein sequence ID" value="RUS14956.1"/>
    <property type="molecule type" value="Genomic_DNA"/>
</dbReference>
<keyword evidence="2" id="KW-1133">Transmembrane helix</keyword>
<evidence type="ECO:0000256" key="3">
    <source>
        <dbReference type="SAM" id="MobiDB-lite"/>
    </source>
</evidence>
<feature type="non-terminal residue" evidence="4">
    <location>
        <position position="320"/>
    </location>
</feature>
<dbReference type="Pfam" id="PF08610">
    <property type="entry name" value="Pex16"/>
    <property type="match status" value="2"/>
</dbReference>
<comment type="caution">
    <text evidence="2">Lacks conserved residue(s) required for the propagation of feature annotation.</text>
</comment>
<keyword evidence="2" id="KW-0576">Peroxisome</keyword>
<comment type="similarity">
    <text evidence="1 2">Belongs to the peroxin-16 family.</text>
</comment>
<evidence type="ECO:0000256" key="1">
    <source>
        <dbReference type="ARBA" id="ARBA00009505"/>
    </source>
</evidence>
<sequence>MRSLSSTVRLLSEGSRILAGVAHLHPTSHFEDAEFASQARKHLLLSFIASYPYPKKFPVVLPTVFAAFNLLAAAAAALVTSSPAVAAQLPPLSTFNRYTRSWYSSYNAYKRIAMQLTFLSYTEVLIEIDVQKKWGTKAKWRLCPPAPDRYHHDQHKNGSANGHAGGEHNGDANMNRKPKHADVTEFLLSKVITSDHLKKPADLVRILKGLGRVGEYLFIIRPLIYGLSLFSLSSSYSASMDHLSSHFPVAHTVLAIIRYGRRSWYPWLLSLSMELASRGATRHHFSPYDSFRTTIEKEEASRKVLLLLYTQRTILYEIHE</sequence>
<dbReference type="InterPro" id="IPR013919">
    <property type="entry name" value="Pex16"/>
</dbReference>
<name>A0A433PBQ6_9FUNG</name>
<organism evidence="4 5">
    <name type="scientific">Jimgerdemannia flammicorona</name>
    <dbReference type="NCBI Taxonomy" id="994334"/>
    <lineage>
        <taxon>Eukaryota</taxon>
        <taxon>Fungi</taxon>
        <taxon>Fungi incertae sedis</taxon>
        <taxon>Mucoromycota</taxon>
        <taxon>Mucoromycotina</taxon>
        <taxon>Endogonomycetes</taxon>
        <taxon>Endogonales</taxon>
        <taxon>Endogonaceae</taxon>
        <taxon>Jimgerdemannia</taxon>
    </lineage>
</organism>
<proteinExistence type="inferred from homology"/>
<keyword evidence="2" id="KW-0962">Peroxisome biogenesis</keyword>
<evidence type="ECO:0000256" key="2">
    <source>
        <dbReference type="RuleBase" id="RU365003"/>
    </source>
</evidence>
<dbReference type="AlphaFoldDB" id="A0A433PBQ6"/>